<feature type="transmembrane region" description="Helical" evidence="15">
    <location>
        <begin position="432"/>
        <end position="454"/>
    </location>
</feature>
<keyword evidence="4 15" id="KW-1003">Cell membrane</keyword>
<comment type="caution">
    <text evidence="17">The sequence shown here is derived from an EMBL/GenBank/DDBJ whole genome shotgun (WGS) entry which is preliminary data.</text>
</comment>
<evidence type="ECO:0000256" key="14">
    <source>
        <dbReference type="ARBA" id="ARBA00023136"/>
    </source>
</evidence>
<feature type="domain" description="HMA" evidence="16">
    <location>
        <begin position="96"/>
        <end position="162"/>
    </location>
</feature>
<keyword evidence="7 15" id="KW-0479">Metal-binding</keyword>
<evidence type="ECO:0000256" key="5">
    <source>
        <dbReference type="ARBA" id="ARBA00022553"/>
    </source>
</evidence>
<dbReference type="Pfam" id="PF00122">
    <property type="entry name" value="E1-E2_ATPase"/>
    <property type="match status" value="1"/>
</dbReference>
<dbReference type="NCBIfam" id="TIGR01494">
    <property type="entry name" value="ATPase_P-type"/>
    <property type="match status" value="2"/>
</dbReference>
<evidence type="ECO:0000313" key="18">
    <source>
        <dbReference type="Proteomes" id="UP001595711"/>
    </source>
</evidence>
<keyword evidence="13" id="KW-0406">Ion transport</keyword>
<keyword evidence="11" id="KW-1278">Translocase</keyword>
<name>A0ABV7VF72_9PROT</name>
<dbReference type="PROSITE" id="PS00154">
    <property type="entry name" value="ATPASE_E1_E2"/>
    <property type="match status" value="1"/>
</dbReference>
<dbReference type="NCBIfam" id="TIGR01512">
    <property type="entry name" value="ATPase-IB2_Cd"/>
    <property type="match status" value="1"/>
</dbReference>
<dbReference type="InterPro" id="IPR023214">
    <property type="entry name" value="HAD_sf"/>
</dbReference>
<dbReference type="NCBIfam" id="TIGR01511">
    <property type="entry name" value="ATPase-IB1_Cu"/>
    <property type="match status" value="1"/>
</dbReference>
<organism evidence="17 18">
    <name type="scientific">Ferrovibrio xuzhouensis</name>
    <dbReference type="NCBI Taxonomy" id="1576914"/>
    <lineage>
        <taxon>Bacteria</taxon>
        <taxon>Pseudomonadati</taxon>
        <taxon>Pseudomonadota</taxon>
        <taxon>Alphaproteobacteria</taxon>
        <taxon>Rhodospirillales</taxon>
        <taxon>Rhodospirillaceae</taxon>
        <taxon>Ferrovibrio</taxon>
    </lineage>
</organism>
<dbReference type="EMBL" id="JBHRYJ010000001">
    <property type="protein sequence ID" value="MFC3674833.1"/>
    <property type="molecule type" value="Genomic_DNA"/>
</dbReference>
<proteinExistence type="inferred from homology"/>
<keyword evidence="9 15" id="KW-0067">ATP-binding</keyword>
<evidence type="ECO:0000256" key="8">
    <source>
        <dbReference type="ARBA" id="ARBA00022741"/>
    </source>
</evidence>
<keyword evidence="18" id="KW-1185">Reference proteome</keyword>
<reference evidence="18" key="1">
    <citation type="journal article" date="2019" name="Int. J. Syst. Evol. Microbiol.">
        <title>The Global Catalogue of Microorganisms (GCM) 10K type strain sequencing project: providing services to taxonomists for standard genome sequencing and annotation.</title>
        <authorList>
            <consortium name="The Broad Institute Genomics Platform"/>
            <consortium name="The Broad Institute Genome Sequencing Center for Infectious Disease"/>
            <person name="Wu L."/>
            <person name="Ma J."/>
        </authorList>
    </citation>
    <scope>NUCLEOTIDE SEQUENCE [LARGE SCALE GENOMIC DNA]</scope>
    <source>
        <strain evidence="18">KCTC 42182</strain>
    </source>
</reference>
<dbReference type="InterPro" id="IPR018303">
    <property type="entry name" value="ATPase_P-typ_P_site"/>
</dbReference>
<keyword evidence="8 15" id="KW-0547">Nucleotide-binding</keyword>
<dbReference type="Gene3D" id="3.40.50.1000">
    <property type="entry name" value="HAD superfamily/HAD-like"/>
    <property type="match status" value="1"/>
</dbReference>
<dbReference type="SUPFAM" id="SSF81665">
    <property type="entry name" value="Calcium ATPase, transmembrane domain M"/>
    <property type="match status" value="1"/>
</dbReference>
<dbReference type="PRINTS" id="PR00119">
    <property type="entry name" value="CATATPASE"/>
</dbReference>
<feature type="transmembrane region" description="Helical" evidence="15">
    <location>
        <begin position="746"/>
        <end position="767"/>
    </location>
</feature>
<dbReference type="CDD" id="cd00371">
    <property type="entry name" value="HMA"/>
    <property type="match status" value="1"/>
</dbReference>
<keyword evidence="3" id="KW-0813">Transport</keyword>
<feature type="transmembrane region" description="Helical" evidence="15">
    <location>
        <begin position="216"/>
        <end position="233"/>
    </location>
</feature>
<protein>
    <submittedName>
        <fullName evidence="17">Heavy metal translocating P-type ATPase metal-binding domain-containing protein</fullName>
    </submittedName>
</protein>
<dbReference type="RefSeq" id="WP_379722335.1">
    <property type="nucleotide sequence ID" value="NZ_JBHRYJ010000001.1"/>
</dbReference>
<dbReference type="InterPro" id="IPR027256">
    <property type="entry name" value="P-typ_ATPase_IB"/>
</dbReference>
<dbReference type="InterPro" id="IPR023298">
    <property type="entry name" value="ATPase_P-typ_TM_dom_sf"/>
</dbReference>
<evidence type="ECO:0000256" key="4">
    <source>
        <dbReference type="ARBA" id="ARBA00022475"/>
    </source>
</evidence>
<dbReference type="InterPro" id="IPR021993">
    <property type="entry name" value="ATPase-cat-bd"/>
</dbReference>
<dbReference type="PANTHER" id="PTHR43520:SF5">
    <property type="entry name" value="CATION-TRANSPORTING P-TYPE ATPASE-RELATED"/>
    <property type="match status" value="1"/>
</dbReference>
<dbReference type="NCBIfam" id="TIGR01525">
    <property type="entry name" value="ATPase-IB_hvy"/>
    <property type="match status" value="1"/>
</dbReference>
<evidence type="ECO:0000256" key="12">
    <source>
        <dbReference type="ARBA" id="ARBA00022989"/>
    </source>
</evidence>
<evidence type="ECO:0000256" key="1">
    <source>
        <dbReference type="ARBA" id="ARBA00004651"/>
    </source>
</evidence>
<keyword evidence="6 15" id="KW-0812">Transmembrane</keyword>
<evidence type="ECO:0000256" key="6">
    <source>
        <dbReference type="ARBA" id="ARBA00022692"/>
    </source>
</evidence>
<evidence type="ECO:0000256" key="13">
    <source>
        <dbReference type="ARBA" id="ARBA00023065"/>
    </source>
</evidence>
<dbReference type="InterPro" id="IPR001757">
    <property type="entry name" value="P_typ_ATPase"/>
</dbReference>
<feature type="transmembrane region" description="Helical" evidence="15">
    <location>
        <begin position="277"/>
        <end position="295"/>
    </location>
</feature>
<dbReference type="Pfam" id="PF00403">
    <property type="entry name" value="HMA"/>
    <property type="match status" value="1"/>
</dbReference>
<evidence type="ECO:0000256" key="15">
    <source>
        <dbReference type="RuleBase" id="RU362081"/>
    </source>
</evidence>
<dbReference type="Gene3D" id="3.30.70.100">
    <property type="match status" value="1"/>
</dbReference>
<dbReference type="Proteomes" id="UP001595711">
    <property type="component" value="Unassembled WGS sequence"/>
</dbReference>
<sequence length="809" mass="83966">MSLAERRIGPDPAAAAPATAAALCDHCGGPLGGAPVGDDGLRFCCRGCSGARRLIHGLGLDRYYSLRDALGGPARPEGDEAADWTDFVETLPDGRHRIELLVEGLHCAACLWLIEQALHAQPGVAKARLSATTRRLVIVWSGEAARVNLLAGTLHRLGYRCLPYTADAAEQAGQAEEKALLRAMAVAGFAAANVMLLSVAVWSGMSGSMGPATRDLFHAVSGLIALPAIAYAGRPFFGSAWAALRHGRANMDVPVSIGVLLAAGVSIAELLRSGPHAYFDAAVTLLFFLLVGRYLDLRARGFARRAAQRLVAFTVRPVSVLTADGIRQRPAHKVLAGDRVAVATGERIPVDGVVETGRSALDASLISGETLPQPAGPGTRVFAGMINLDAPLTVIATAVGRGTLLGEIARLMEAAEQARGAYVRLADRVARWYAPVVHSTALLSFLGWLLVGGLDLRGAVLIAAAVLIITCPCALALAVPAVQVIASSRLMRRGILLKSASALERAAAIDTVVFDKTGTLTLGAPRLLDDGLDSAVLREAAGLAARSRHPLCRALVAACPDAEPAGDVEEMPGAGLRRRTTAGEWRLGHARFAGAVAGPADDCSELWFTRPGQRPLRLRFRDSLRGDAPDALAALRATGLKIVLLSGDRPAAVAAVAGALGITDWQAQVDPAGKAAAIATLKQAGRHVLMVGDGLNDAVALAAADASLSPSSGLDIAQNAADAVFQGGRLGAVGEFLAVARRSRRLVWQNLGFALGYNLLAVPLAIAGFVTPLIAAAAMSGSSLVVVLNALRLDWGRGGGATASWEARP</sequence>
<evidence type="ECO:0000256" key="11">
    <source>
        <dbReference type="ARBA" id="ARBA00022967"/>
    </source>
</evidence>
<dbReference type="PROSITE" id="PS50846">
    <property type="entry name" value="HMA_2"/>
    <property type="match status" value="1"/>
</dbReference>
<keyword evidence="14 15" id="KW-0472">Membrane</keyword>
<feature type="transmembrane region" description="Helical" evidence="15">
    <location>
        <begin position="183"/>
        <end position="204"/>
    </location>
</feature>
<dbReference type="PANTHER" id="PTHR43520">
    <property type="entry name" value="ATP7, ISOFORM B"/>
    <property type="match status" value="1"/>
</dbReference>
<keyword evidence="12 15" id="KW-1133">Transmembrane helix</keyword>
<feature type="transmembrane region" description="Helical" evidence="15">
    <location>
        <begin position="253"/>
        <end position="271"/>
    </location>
</feature>
<evidence type="ECO:0000256" key="3">
    <source>
        <dbReference type="ARBA" id="ARBA00022448"/>
    </source>
</evidence>
<keyword evidence="5" id="KW-0597">Phosphoprotein</keyword>
<evidence type="ECO:0000259" key="16">
    <source>
        <dbReference type="PROSITE" id="PS50846"/>
    </source>
</evidence>
<dbReference type="InterPro" id="IPR059000">
    <property type="entry name" value="ATPase_P-type_domA"/>
</dbReference>
<keyword evidence="10" id="KW-0460">Magnesium</keyword>
<feature type="transmembrane region" description="Helical" evidence="15">
    <location>
        <begin position="460"/>
        <end position="486"/>
    </location>
</feature>
<dbReference type="Pfam" id="PF00702">
    <property type="entry name" value="Hydrolase"/>
    <property type="match status" value="1"/>
</dbReference>
<dbReference type="Gene3D" id="3.40.1110.10">
    <property type="entry name" value="Calcium-transporting ATPase, cytoplasmic domain N"/>
    <property type="match status" value="1"/>
</dbReference>
<accession>A0ABV7VF72</accession>
<evidence type="ECO:0000313" key="17">
    <source>
        <dbReference type="EMBL" id="MFC3674833.1"/>
    </source>
</evidence>
<dbReference type="InterPro" id="IPR036163">
    <property type="entry name" value="HMA_dom_sf"/>
</dbReference>
<gene>
    <name evidence="17" type="ORF">ACFOOQ_04705</name>
</gene>
<comment type="similarity">
    <text evidence="2 15">Belongs to the cation transport ATPase (P-type) (TC 3.A.3) family. Type IB subfamily.</text>
</comment>
<comment type="subcellular location">
    <subcellularLocation>
        <location evidence="1">Cell membrane</location>
        <topology evidence="1">Multi-pass membrane protein</topology>
    </subcellularLocation>
</comment>
<dbReference type="SUPFAM" id="SSF56784">
    <property type="entry name" value="HAD-like"/>
    <property type="match status" value="1"/>
</dbReference>
<dbReference type="InterPro" id="IPR036412">
    <property type="entry name" value="HAD-like_sf"/>
</dbReference>
<evidence type="ECO:0000256" key="7">
    <source>
        <dbReference type="ARBA" id="ARBA00022723"/>
    </source>
</evidence>
<dbReference type="SUPFAM" id="SSF55008">
    <property type="entry name" value="HMA, heavy metal-associated domain"/>
    <property type="match status" value="1"/>
</dbReference>
<evidence type="ECO:0000256" key="10">
    <source>
        <dbReference type="ARBA" id="ARBA00022842"/>
    </source>
</evidence>
<dbReference type="Pfam" id="PF12156">
    <property type="entry name" value="ATPase-cat_bd"/>
    <property type="match status" value="1"/>
</dbReference>
<dbReference type="Gene3D" id="2.70.150.10">
    <property type="entry name" value="Calcium-transporting ATPase, cytoplasmic transduction domain A"/>
    <property type="match status" value="1"/>
</dbReference>
<dbReference type="InterPro" id="IPR008250">
    <property type="entry name" value="ATPase_P-typ_transduc_dom_A_sf"/>
</dbReference>
<evidence type="ECO:0000256" key="2">
    <source>
        <dbReference type="ARBA" id="ARBA00006024"/>
    </source>
</evidence>
<dbReference type="InterPro" id="IPR006121">
    <property type="entry name" value="HMA_dom"/>
</dbReference>
<dbReference type="SUPFAM" id="SSF81653">
    <property type="entry name" value="Calcium ATPase, transduction domain A"/>
    <property type="match status" value="1"/>
</dbReference>
<dbReference type="InterPro" id="IPR023299">
    <property type="entry name" value="ATPase_P-typ_cyto_dom_N"/>
</dbReference>
<evidence type="ECO:0000256" key="9">
    <source>
        <dbReference type="ARBA" id="ARBA00022840"/>
    </source>
</evidence>